<accession>A0A6J7X5J3</accession>
<protein>
    <submittedName>
        <fullName evidence="1">Uncharacterized protein</fullName>
    </submittedName>
</protein>
<dbReference type="EMBL" id="LR798332">
    <property type="protein sequence ID" value="CAB5223678.1"/>
    <property type="molecule type" value="Genomic_DNA"/>
</dbReference>
<gene>
    <name evidence="1" type="ORF">UFOVP389_1</name>
</gene>
<sequence length="21" mass="2122">MAGSTTTSLNDLLPSIVAEAM</sequence>
<evidence type="ECO:0000313" key="1">
    <source>
        <dbReference type="EMBL" id="CAB5223678.1"/>
    </source>
</evidence>
<name>A0A6J7X5J3_9CAUD</name>
<proteinExistence type="predicted"/>
<organism evidence="1">
    <name type="scientific">uncultured Caudovirales phage</name>
    <dbReference type="NCBI Taxonomy" id="2100421"/>
    <lineage>
        <taxon>Viruses</taxon>
        <taxon>Duplodnaviria</taxon>
        <taxon>Heunggongvirae</taxon>
        <taxon>Uroviricota</taxon>
        <taxon>Caudoviricetes</taxon>
        <taxon>Peduoviridae</taxon>
        <taxon>Maltschvirus</taxon>
        <taxon>Maltschvirus maltsch</taxon>
    </lineage>
</organism>
<reference evidence="1" key="1">
    <citation type="submission" date="2020-05" db="EMBL/GenBank/DDBJ databases">
        <authorList>
            <person name="Chiriac C."/>
            <person name="Salcher M."/>
            <person name="Ghai R."/>
            <person name="Kavagutti S V."/>
        </authorList>
    </citation>
    <scope>NUCLEOTIDE SEQUENCE</scope>
</reference>
<feature type="non-terminal residue" evidence="1">
    <location>
        <position position="21"/>
    </location>
</feature>